<gene>
    <name evidence="1" type="ORF">RHMOL_Rhmol06G0175200</name>
</gene>
<proteinExistence type="predicted"/>
<comment type="caution">
    <text evidence="1">The sequence shown here is derived from an EMBL/GenBank/DDBJ whole genome shotgun (WGS) entry which is preliminary data.</text>
</comment>
<keyword evidence="2" id="KW-1185">Reference proteome</keyword>
<dbReference type="EMBL" id="CM046393">
    <property type="protein sequence ID" value="KAI8551301.1"/>
    <property type="molecule type" value="Genomic_DNA"/>
</dbReference>
<dbReference type="Proteomes" id="UP001062846">
    <property type="component" value="Chromosome 6"/>
</dbReference>
<protein>
    <submittedName>
        <fullName evidence="1">Uncharacterized protein</fullName>
    </submittedName>
</protein>
<evidence type="ECO:0000313" key="1">
    <source>
        <dbReference type="EMBL" id="KAI8551301.1"/>
    </source>
</evidence>
<name>A0ACC0NEL0_RHOML</name>
<reference evidence="1" key="1">
    <citation type="submission" date="2022-02" db="EMBL/GenBank/DDBJ databases">
        <title>Plant Genome Project.</title>
        <authorList>
            <person name="Zhang R.-G."/>
        </authorList>
    </citation>
    <scope>NUCLEOTIDE SEQUENCE</scope>
    <source>
        <strain evidence="1">AT1</strain>
    </source>
</reference>
<evidence type="ECO:0000313" key="2">
    <source>
        <dbReference type="Proteomes" id="UP001062846"/>
    </source>
</evidence>
<sequence>MVRPTHIEVDAPFYGSNIKGSATIAVLGESQATSHVVSKARGLTFELLGSATRFGYDSARRASEGCWTISNTGSFGCGIRIGGIIYE</sequence>
<accession>A0ACC0NEL0</accession>
<organism evidence="1 2">
    <name type="scientific">Rhododendron molle</name>
    <name type="common">Chinese azalea</name>
    <name type="synonym">Azalea mollis</name>
    <dbReference type="NCBI Taxonomy" id="49168"/>
    <lineage>
        <taxon>Eukaryota</taxon>
        <taxon>Viridiplantae</taxon>
        <taxon>Streptophyta</taxon>
        <taxon>Embryophyta</taxon>
        <taxon>Tracheophyta</taxon>
        <taxon>Spermatophyta</taxon>
        <taxon>Magnoliopsida</taxon>
        <taxon>eudicotyledons</taxon>
        <taxon>Gunneridae</taxon>
        <taxon>Pentapetalae</taxon>
        <taxon>asterids</taxon>
        <taxon>Ericales</taxon>
        <taxon>Ericaceae</taxon>
        <taxon>Ericoideae</taxon>
        <taxon>Rhodoreae</taxon>
        <taxon>Rhododendron</taxon>
    </lineage>
</organism>